<dbReference type="CDD" id="cd06577">
    <property type="entry name" value="PASTA_pknB"/>
    <property type="match status" value="3"/>
</dbReference>
<evidence type="ECO:0000256" key="3">
    <source>
        <dbReference type="ARBA" id="ARBA00022679"/>
    </source>
</evidence>
<dbReference type="NCBIfam" id="NF033483">
    <property type="entry name" value="PknB_PASTA_kin"/>
    <property type="match status" value="1"/>
</dbReference>
<dbReference type="PANTHER" id="PTHR43289">
    <property type="entry name" value="MITOGEN-ACTIVATED PROTEIN KINASE KINASE KINASE 20-RELATED"/>
    <property type="match status" value="1"/>
</dbReference>
<dbReference type="SMART" id="SM00740">
    <property type="entry name" value="PASTA"/>
    <property type="match status" value="3"/>
</dbReference>
<dbReference type="PROSITE" id="PS00108">
    <property type="entry name" value="PROTEIN_KINASE_ST"/>
    <property type="match status" value="1"/>
</dbReference>
<evidence type="ECO:0000256" key="2">
    <source>
        <dbReference type="ARBA" id="ARBA00022527"/>
    </source>
</evidence>
<keyword evidence="3 11" id="KW-0808">Transferase</keyword>
<keyword evidence="6" id="KW-0067">ATP-binding</keyword>
<dbReference type="InterPro" id="IPR011009">
    <property type="entry name" value="Kinase-like_dom_sf"/>
</dbReference>
<dbReference type="InterPro" id="IPR008271">
    <property type="entry name" value="Ser/Thr_kinase_AS"/>
</dbReference>
<feature type="region of interest" description="Disordered" evidence="9">
    <location>
        <begin position="584"/>
        <end position="657"/>
    </location>
</feature>
<feature type="compositionally biased region" description="Low complexity" evidence="9">
    <location>
        <begin position="584"/>
        <end position="608"/>
    </location>
</feature>
<reference evidence="11 12" key="1">
    <citation type="journal article" date="2015" name="Microbiology (Mosc.)">
        <title>Genomics of the Weissella cibaria species with an examination of its metabolic traits.</title>
        <authorList>
            <person name="Lynch K.M."/>
            <person name="Lucid A."/>
            <person name="Arendt E.K."/>
            <person name="Sleator R.D."/>
            <person name="Lucey B."/>
            <person name="Coffey A."/>
        </authorList>
    </citation>
    <scope>NUCLEOTIDE SEQUENCE [LARGE SCALE GENOMIC DNA]</scope>
    <source>
        <strain evidence="11 12">MG1</strain>
    </source>
</reference>
<evidence type="ECO:0000256" key="6">
    <source>
        <dbReference type="ARBA" id="ARBA00022840"/>
    </source>
</evidence>
<dbReference type="SUPFAM" id="SSF56112">
    <property type="entry name" value="Protein kinase-like (PK-like)"/>
    <property type="match status" value="1"/>
</dbReference>
<dbReference type="OrthoDB" id="9788659at2"/>
<dbReference type="EC" id="2.7.11.1" evidence="1"/>
<feature type="compositionally biased region" description="Low complexity" evidence="9">
    <location>
        <begin position="633"/>
        <end position="657"/>
    </location>
</feature>
<keyword evidence="2" id="KW-0723">Serine/threonine-protein kinase</keyword>
<evidence type="ECO:0000256" key="7">
    <source>
        <dbReference type="ARBA" id="ARBA00047899"/>
    </source>
</evidence>
<keyword evidence="10" id="KW-0812">Transmembrane</keyword>
<dbReference type="SMART" id="SM00220">
    <property type="entry name" value="S_TKc"/>
    <property type="match status" value="1"/>
</dbReference>
<comment type="caution">
    <text evidence="11">The sequence shown here is derived from an EMBL/GenBank/DDBJ whole genome shotgun (WGS) entry which is preliminary data.</text>
</comment>
<evidence type="ECO:0000256" key="4">
    <source>
        <dbReference type="ARBA" id="ARBA00022741"/>
    </source>
</evidence>
<feature type="transmembrane region" description="Helical" evidence="10">
    <location>
        <begin position="337"/>
        <end position="357"/>
    </location>
</feature>
<dbReference type="Gene3D" id="1.10.510.10">
    <property type="entry name" value="Transferase(Phosphotransferase) domain 1"/>
    <property type="match status" value="1"/>
</dbReference>
<keyword evidence="10" id="KW-0472">Membrane</keyword>
<evidence type="ECO:0000313" key="12">
    <source>
        <dbReference type="Proteomes" id="UP000032287"/>
    </source>
</evidence>
<dbReference type="GO" id="GO:0004674">
    <property type="term" value="F:protein serine/threonine kinase activity"/>
    <property type="evidence" value="ECO:0007669"/>
    <property type="project" value="UniProtKB-KW"/>
</dbReference>
<dbReference type="InterPro" id="IPR005543">
    <property type="entry name" value="PASTA_dom"/>
</dbReference>
<dbReference type="PROSITE" id="PS51178">
    <property type="entry name" value="PASTA"/>
    <property type="match status" value="3"/>
</dbReference>
<dbReference type="Pfam" id="PF00069">
    <property type="entry name" value="Pkinase"/>
    <property type="match status" value="1"/>
</dbReference>
<proteinExistence type="predicted"/>
<comment type="catalytic activity">
    <reaction evidence="8">
        <text>L-seryl-[protein] + ATP = O-phospho-L-seryl-[protein] + ADP + H(+)</text>
        <dbReference type="Rhea" id="RHEA:17989"/>
        <dbReference type="Rhea" id="RHEA-COMP:9863"/>
        <dbReference type="Rhea" id="RHEA-COMP:11604"/>
        <dbReference type="ChEBI" id="CHEBI:15378"/>
        <dbReference type="ChEBI" id="CHEBI:29999"/>
        <dbReference type="ChEBI" id="CHEBI:30616"/>
        <dbReference type="ChEBI" id="CHEBI:83421"/>
        <dbReference type="ChEBI" id="CHEBI:456216"/>
        <dbReference type="EC" id="2.7.11.1"/>
    </reaction>
</comment>
<organism evidence="11 12">
    <name type="scientific">Weissella cibaria</name>
    <dbReference type="NCBI Taxonomy" id="137591"/>
    <lineage>
        <taxon>Bacteria</taxon>
        <taxon>Bacillati</taxon>
        <taxon>Bacillota</taxon>
        <taxon>Bacilli</taxon>
        <taxon>Lactobacillales</taxon>
        <taxon>Lactobacillaceae</taxon>
        <taxon>Weissella</taxon>
    </lineage>
</organism>
<dbReference type="GO" id="GO:0005524">
    <property type="term" value="F:ATP binding"/>
    <property type="evidence" value="ECO:0007669"/>
    <property type="project" value="UniProtKB-KW"/>
</dbReference>
<dbReference type="CDD" id="cd14014">
    <property type="entry name" value="STKc_PknB_like"/>
    <property type="match status" value="1"/>
</dbReference>
<dbReference type="eggNOG" id="COG2815">
    <property type="taxonomic scope" value="Bacteria"/>
</dbReference>
<dbReference type="KEGG" id="wcb:AO080_05840"/>
<evidence type="ECO:0000256" key="10">
    <source>
        <dbReference type="SAM" id="Phobius"/>
    </source>
</evidence>
<dbReference type="AlphaFoldDB" id="A0A0D1K5H2"/>
<name>A0A0D1K5H2_9LACO</name>
<accession>A0A0D1K5H2</accession>
<dbReference type="Pfam" id="PF03793">
    <property type="entry name" value="PASTA"/>
    <property type="match status" value="3"/>
</dbReference>
<protein>
    <recommendedName>
        <fullName evidence="1">non-specific serine/threonine protein kinase</fullName>
        <ecNumber evidence="1">2.7.11.1</ecNumber>
    </recommendedName>
</protein>
<dbReference type="EMBL" id="JWHU01000023">
    <property type="protein sequence ID" value="KIU20254.1"/>
    <property type="molecule type" value="Genomic_DNA"/>
</dbReference>
<dbReference type="Gene3D" id="3.30.200.20">
    <property type="entry name" value="Phosphorylase Kinase, domain 1"/>
    <property type="match status" value="1"/>
</dbReference>
<evidence type="ECO:0000256" key="5">
    <source>
        <dbReference type="ARBA" id="ARBA00022777"/>
    </source>
</evidence>
<keyword evidence="10" id="KW-1133">Transmembrane helix</keyword>
<dbReference type="PANTHER" id="PTHR43289:SF34">
    <property type="entry name" value="SERINE_THREONINE-PROTEIN KINASE YBDM-RELATED"/>
    <property type="match status" value="1"/>
</dbReference>
<dbReference type="Proteomes" id="UP000032287">
    <property type="component" value="Unassembled WGS sequence"/>
</dbReference>
<comment type="catalytic activity">
    <reaction evidence="7">
        <text>L-threonyl-[protein] + ATP = O-phospho-L-threonyl-[protein] + ADP + H(+)</text>
        <dbReference type="Rhea" id="RHEA:46608"/>
        <dbReference type="Rhea" id="RHEA-COMP:11060"/>
        <dbReference type="Rhea" id="RHEA-COMP:11605"/>
        <dbReference type="ChEBI" id="CHEBI:15378"/>
        <dbReference type="ChEBI" id="CHEBI:30013"/>
        <dbReference type="ChEBI" id="CHEBI:30616"/>
        <dbReference type="ChEBI" id="CHEBI:61977"/>
        <dbReference type="ChEBI" id="CHEBI:456216"/>
        <dbReference type="EC" id="2.7.11.1"/>
    </reaction>
</comment>
<evidence type="ECO:0000256" key="1">
    <source>
        <dbReference type="ARBA" id="ARBA00012513"/>
    </source>
</evidence>
<dbReference type="STRING" id="137591.AO080_05840"/>
<dbReference type="FunFam" id="1.10.510.10:FF:000021">
    <property type="entry name" value="Serine/threonine protein kinase"/>
    <property type="match status" value="1"/>
</dbReference>
<sequence>MQINQLIGDRYRIIEPLGEGGMANVYRAHDIILDRDVSLKLMRLDMRDNESVRRRFENEIAATSALIHPNIIQVYDYGEDGGSQYLVSEYVSGMDLKRYIAERQPIPVTRVIDIMSEILAGVGEAHKAGIVHRDLKPQNILINQNGEAKITDFGIARAQTSFGMTQTNTAIGSVHYMAPEQVKGEVATVRSDIYSLGVMLFEMLTGHVPFDGETAVAVAVKHTQEPMPSIRDIDPRMPQALENVILKATAKNPMSRYASAHEMAADLATALSPNRVNEARWEDPNEAVDDTVTKVIPLAPIHEMTSTEAASEATTSPAVTAEPTAVTSDNPKSKWRWIWVALGVVAALVIGLGVYGATRPALVRVPDVSGMTQANASQALERLKLEVGDVTTTSSSAIDRGKVVRTTPARGKSIKAGAEVDLIVSKGPAKVRFGDYVNEKYTTVADKLKAKGFTVEQTETANSSIPAGYIISQNLDAEDRVIPGETTVRFKVSTGPKRYAVPDFSGKDRSEVASWAAENGISVTYNSVYSDSIAVDEVVSQSITPGSKITTNDMLMVTLSKGENPEAKAASEAARESSVSASIAESQSIADSEAASLSAKESSKAASEAAKEAAKDTSNTPASSVEGDDSVPSSSTSTSASSSSSKSSSTSSKSSSN</sequence>
<dbReference type="FunFam" id="3.30.200.20:FF:000035">
    <property type="entry name" value="Serine/threonine protein kinase Stk1"/>
    <property type="match status" value="1"/>
</dbReference>
<dbReference type="eggNOG" id="COG0515">
    <property type="taxonomic scope" value="Bacteria"/>
</dbReference>
<dbReference type="RefSeq" id="WP_043711487.1">
    <property type="nucleotide sequence ID" value="NZ_CP012873.1"/>
</dbReference>
<dbReference type="PROSITE" id="PS50011">
    <property type="entry name" value="PROTEIN_KINASE_DOM"/>
    <property type="match status" value="1"/>
</dbReference>
<keyword evidence="12" id="KW-1185">Reference proteome</keyword>
<evidence type="ECO:0000256" key="8">
    <source>
        <dbReference type="ARBA" id="ARBA00048679"/>
    </source>
</evidence>
<dbReference type="Gene3D" id="3.30.10.20">
    <property type="match status" value="3"/>
</dbReference>
<dbReference type="PATRIC" id="fig|137591.25.peg.1269"/>
<evidence type="ECO:0000313" key="11">
    <source>
        <dbReference type="EMBL" id="KIU20254.1"/>
    </source>
</evidence>
<evidence type="ECO:0000256" key="9">
    <source>
        <dbReference type="SAM" id="MobiDB-lite"/>
    </source>
</evidence>
<gene>
    <name evidence="11" type="primary">prkC</name>
    <name evidence="11" type="ORF">QX99_01298</name>
</gene>
<keyword evidence="4" id="KW-0547">Nucleotide-binding</keyword>
<dbReference type="InterPro" id="IPR000719">
    <property type="entry name" value="Prot_kinase_dom"/>
</dbReference>
<keyword evidence="5" id="KW-0418">Kinase</keyword>
<feature type="region of interest" description="Disordered" evidence="9">
    <location>
        <begin position="306"/>
        <end position="327"/>
    </location>
</feature>